<evidence type="ECO:0000256" key="3">
    <source>
        <dbReference type="ARBA" id="ARBA00023125"/>
    </source>
</evidence>
<comment type="caution">
    <text evidence="5">The sequence shown here is derived from an EMBL/GenBank/DDBJ whole genome shotgun (WGS) entry which is preliminary data.</text>
</comment>
<organism evidence="5 6">
    <name type="scientific">Fervidicola ferrireducens</name>
    <dbReference type="NCBI Taxonomy" id="520764"/>
    <lineage>
        <taxon>Bacteria</taxon>
        <taxon>Bacillati</taxon>
        <taxon>Bacillota</taxon>
        <taxon>Clostridia</taxon>
        <taxon>Thermosediminibacterales</taxon>
        <taxon>Thermosediminibacteraceae</taxon>
        <taxon>Fervidicola</taxon>
    </lineage>
</organism>
<evidence type="ECO:0000313" key="6">
    <source>
        <dbReference type="Proteomes" id="UP000070427"/>
    </source>
</evidence>
<dbReference type="AlphaFoldDB" id="A0A140L0F6"/>
<comment type="similarity">
    <text evidence="1">Belongs to the BlaI transcriptional regulatory family.</text>
</comment>
<proteinExistence type="inferred from homology"/>
<dbReference type="GO" id="GO:0045892">
    <property type="term" value="P:negative regulation of DNA-templated transcription"/>
    <property type="evidence" value="ECO:0007669"/>
    <property type="project" value="InterPro"/>
</dbReference>
<name>A0A140L0F6_9FIRM</name>
<dbReference type="EMBL" id="LOED01000060">
    <property type="protein sequence ID" value="KXG74031.1"/>
    <property type="molecule type" value="Genomic_DNA"/>
</dbReference>
<evidence type="ECO:0000313" key="5">
    <source>
        <dbReference type="EMBL" id="KXG74031.1"/>
    </source>
</evidence>
<dbReference type="Pfam" id="PF03965">
    <property type="entry name" value="Penicillinase_R"/>
    <property type="match status" value="1"/>
</dbReference>
<dbReference type="OrthoDB" id="1849040at2"/>
<reference evidence="5 6" key="1">
    <citation type="submission" date="2015-12" db="EMBL/GenBank/DDBJ databases">
        <title>Draft genome sequnece of Fervidicola ferrireducens strain Y170.</title>
        <authorList>
            <person name="Patel B.K."/>
        </authorList>
    </citation>
    <scope>NUCLEOTIDE SEQUENCE [LARGE SCALE GENOMIC DNA]</scope>
    <source>
        <strain evidence="5 6">Y170</strain>
    </source>
</reference>
<protein>
    <submittedName>
        <fullName evidence="5">Penicillinase repressor</fullName>
    </submittedName>
</protein>
<dbReference type="Gene3D" id="1.10.10.10">
    <property type="entry name" value="Winged helix-like DNA-binding domain superfamily/Winged helix DNA-binding domain"/>
    <property type="match status" value="1"/>
</dbReference>
<dbReference type="PIRSF" id="PIRSF019455">
    <property type="entry name" value="CopR_AtkY"/>
    <property type="match status" value="1"/>
</dbReference>
<dbReference type="InterPro" id="IPR036390">
    <property type="entry name" value="WH_DNA-bd_sf"/>
</dbReference>
<sequence>MKKFQQMSDAERQIMEYIWKAGRPVTTSEIMENLPKGKIWKQNTVITFLSRLIKKGILKATRVGKANYYEPCITEQEYRYFETKQFINEVHKGSIVGFITALFENGDLTKEDIESIMKRLKE</sequence>
<keyword evidence="6" id="KW-1185">Reference proteome</keyword>
<dbReference type="Gene3D" id="1.10.4040.10">
    <property type="entry name" value="Penicillinase repressor domain"/>
    <property type="match status" value="1"/>
</dbReference>
<dbReference type="InterPro" id="IPR005650">
    <property type="entry name" value="BlaI_family"/>
</dbReference>
<keyword evidence="2" id="KW-0805">Transcription regulation</keyword>
<gene>
    <name evidence="5" type="primary">blaI</name>
    <name evidence="5" type="ORF">AN618_24180</name>
</gene>
<dbReference type="SUPFAM" id="SSF46785">
    <property type="entry name" value="Winged helix' DNA-binding domain"/>
    <property type="match status" value="1"/>
</dbReference>
<keyword evidence="3" id="KW-0238">DNA-binding</keyword>
<evidence type="ECO:0000256" key="1">
    <source>
        <dbReference type="ARBA" id="ARBA00011046"/>
    </source>
</evidence>
<dbReference type="InParanoid" id="A0A140L0F6"/>
<dbReference type="GO" id="GO:0003677">
    <property type="term" value="F:DNA binding"/>
    <property type="evidence" value="ECO:0007669"/>
    <property type="project" value="UniProtKB-KW"/>
</dbReference>
<dbReference type="InterPro" id="IPR036388">
    <property type="entry name" value="WH-like_DNA-bd_sf"/>
</dbReference>
<dbReference type="Proteomes" id="UP000070427">
    <property type="component" value="Unassembled WGS sequence"/>
</dbReference>
<dbReference type="RefSeq" id="WP_066355527.1">
    <property type="nucleotide sequence ID" value="NZ_LOED01000060.1"/>
</dbReference>
<keyword evidence="4" id="KW-0804">Transcription</keyword>
<dbReference type="STRING" id="520764.AN618_24180"/>
<accession>A0A140L0F6</accession>
<evidence type="ECO:0000256" key="4">
    <source>
        <dbReference type="ARBA" id="ARBA00023163"/>
    </source>
</evidence>
<evidence type="ECO:0000256" key="2">
    <source>
        <dbReference type="ARBA" id="ARBA00023015"/>
    </source>
</evidence>